<reference evidence="2" key="1">
    <citation type="submission" date="2018-11" db="EMBL/GenBank/DDBJ databases">
        <authorList>
            <person name="Alioto T."/>
            <person name="Alioto T."/>
        </authorList>
    </citation>
    <scope>NUCLEOTIDE SEQUENCE</scope>
</reference>
<name>A0A8B6BSK8_MYTGA</name>
<keyword evidence="3" id="KW-1185">Reference proteome</keyword>
<organism evidence="2 3">
    <name type="scientific">Mytilus galloprovincialis</name>
    <name type="common">Mediterranean mussel</name>
    <dbReference type="NCBI Taxonomy" id="29158"/>
    <lineage>
        <taxon>Eukaryota</taxon>
        <taxon>Metazoa</taxon>
        <taxon>Spiralia</taxon>
        <taxon>Lophotrochozoa</taxon>
        <taxon>Mollusca</taxon>
        <taxon>Bivalvia</taxon>
        <taxon>Autobranchia</taxon>
        <taxon>Pteriomorphia</taxon>
        <taxon>Mytilida</taxon>
        <taxon>Mytiloidea</taxon>
        <taxon>Mytilidae</taxon>
        <taxon>Mytilinae</taxon>
        <taxon>Mytilus</taxon>
    </lineage>
</organism>
<protein>
    <recommendedName>
        <fullName evidence="1">Reverse transcriptase domain-containing protein</fullName>
    </recommendedName>
</protein>
<feature type="domain" description="Reverse transcriptase" evidence="1">
    <location>
        <begin position="1"/>
        <end position="219"/>
    </location>
</feature>
<dbReference type="OrthoDB" id="6128308at2759"/>
<sequence length="277" mass="32142">MNVPGRPIISQCIGPVERLGRYLDYFLLPLVKTQKTYIADTGDLIRNIENCTFDNNVLLITYDITSLYTNLRFEEITETLQKALDEHDKIEYSITKPTKQFLIEITKLILSNNKFTFHGNSYRRIIGASMGATASPEICDIAIYNHINSILKNSPISEKNIFHKRMKDDGLLMVKVKESKIDFMFENANKQHDLLKFTYECNKQSIKFLDLEIFKGERFKNAGVLDLKCFIKKTEKFQYLHKNSNHPISNFKSFIKGETPTMIVNFKPEKNSLMKNC</sequence>
<dbReference type="AlphaFoldDB" id="A0A8B6BSK8"/>
<dbReference type="EMBL" id="UYJE01000563">
    <property type="protein sequence ID" value="VDH94276.1"/>
    <property type="molecule type" value="Genomic_DNA"/>
</dbReference>
<accession>A0A8B6BSK8</accession>
<dbReference type="PROSITE" id="PS50878">
    <property type="entry name" value="RT_POL"/>
    <property type="match status" value="1"/>
</dbReference>
<comment type="caution">
    <text evidence="2">The sequence shown here is derived from an EMBL/GenBank/DDBJ whole genome shotgun (WGS) entry which is preliminary data.</text>
</comment>
<dbReference type="Proteomes" id="UP000596742">
    <property type="component" value="Unassembled WGS sequence"/>
</dbReference>
<dbReference type="InterPro" id="IPR000477">
    <property type="entry name" value="RT_dom"/>
</dbReference>
<dbReference type="PANTHER" id="PTHR21301">
    <property type="entry name" value="REVERSE TRANSCRIPTASE"/>
    <property type="match status" value="1"/>
</dbReference>
<gene>
    <name evidence="2" type="ORF">MGAL_10B091616</name>
</gene>
<dbReference type="PANTHER" id="PTHR21301:SF10">
    <property type="entry name" value="REVERSE TRANSCRIPTASE DOMAIN-CONTAINING PROTEIN"/>
    <property type="match status" value="1"/>
</dbReference>
<evidence type="ECO:0000313" key="3">
    <source>
        <dbReference type="Proteomes" id="UP000596742"/>
    </source>
</evidence>
<evidence type="ECO:0000313" key="2">
    <source>
        <dbReference type="EMBL" id="VDH94276.1"/>
    </source>
</evidence>
<evidence type="ECO:0000259" key="1">
    <source>
        <dbReference type="PROSITE" id="PS50878"/>
    </source>
</evidence>
<proteinExistence type="predicted"/>